<dbReference type="FunFam" id="3.30.160.100:FF:000001">
    <property type="entry name" value="Ribosome hibernation promoting factor"/>
    <property type="match status" value="1"/>
</dbReference>
<dbReference type="PANTHER" id="PTHR33231:SF1">
    <property type="entry name" value="30S RIBOSOMAL PROTEIN"/>
    <property type="match status" value="1"/>
</dbReference>
<comment type="caution">
    <text evidence="3">The sequence shown here is derived from an EMBL/GenBank/DDBJ whole genome shotgun (WGS) entry which is preliminary data.</text>
</comment>
<evidence type="ECO:0000256" key="1">
    <source>
        <dbReference type="ARBA" id="ARBA00022845"/>
    </source>
</evidence>
<name>E6QSF7_9ZZZZ</name>
<keyword evidence="1" id="KW-0810">Translation regulation</keyword>
<dbReference type="Gene3D" id="3.30.160.100">
    <property type="entry name" value="Ribosome hibernation promotion factor-like"/>
    <property type="match status" value="1"/>
</dbReference>
<dbReference type="CDD" id="cd00552">
    <property type="entry name" value="RaiA"/>
    <property type="match status" value="1"/>
</dbReference>
<gene>
    <name evidence="3" type="ORF">CARN7_0944</name>
</gene>
<dbReference type="PANTHER" id="PTHR33231">
    <property type="entry name" value="30S RIBOSOMAL PROTEIN"/>
    <property type="match status" value="1"/>
</dbReference>
<dbReference type="GO" id="GO:0022627">
    <property type="term" value="C:cytosolic small ribosomal subunit"/>
    <property type="evidence" value="ECO:0007669"/>
    <property type="project" value="TreeGrafter"/>
</dbReference>
<dbReference type="NCBIfam" id="TIGR00741">
    <property type="entry name" value="yfiA"/>
    <property type="match status" value="1"/>
</dbReference>
<accession>E6QSF7</accession>
<protein>
    <submittedName>
        <fullName evidence="3">Putative sigma(54) modulation protein RpoX</fullName>
    </submittedName>
</protein>
<dbReference type="InterPro" id="IPR036567">
    <property type="entry name" value="RHF-like"/>
</dbReference>
<organism evidence="3">
    <name type="scientific">mine drainage metagenome</name>
    <dbReference type="NCBI Taxonomy" id="410659"/>
    <lineage>
        <taxon>unclassified sequences</taxon>
        <taxon>metagenomes</taxon>
        <taxon>ecological metagenomes</taxon>
    </lineage>
</organism>
<sequence length="112" mass="12738">MNLKITGHHLTITPAIHDYVLSKIERIKRHSDQVIDIAIIMTVEKLKHTIEANVHLSGKDIFVQAEDENMYAAIDSLADKLDRQIVKNKEKHSHTHQMAGGVKHQVPETDDE</sequence>
<dbReference type="Pfam" id="PF02482">
    <property type="entry name" value="Ribosomal_S30AE"/>
    <property type="match status" value="1"/>
</dbReference>
<dbReference type="GO" id="GO:0043024">
    <property type="term" value="F:ribosomal small subunit binding"/>
    <property type="evidence" value="ECO:0007669"/>
    <property type="project" value="TreeGrafter"/>
</dbReference>
<dbReference type="InterPro" id="IPR050574">
    <property type="entry name" value="HPF/YfiA_ribosome-assoc"/>
</dbReference>
<dbReference type="InterPro" id="IPR003489">
    <property type="entry name" value="RHF/RaiA"/>
</dbReference>
<dbReference type="EMBL" id="CABR01000074">
    <property type="protein sequence ID" value="CBI10179.1"/>
    <property type="molecule type" value="Genomic_DNA"/>
</dbReference>
<evidence type="ECO:0000256" key="2">
    <source>
        <dbReference type="SAM" id="MobiDB-lite"/>
    </source>
</evidence>
<dbReference type="SUPFAM" id="SSF69754">
    <property type="entry name" value="Ribosome binding protein Y (YfiA homologue)"/>
    <property type="match status" value="1"/>
</dbReference>
<proteinExistence type="predicted"/>
<evidence type="ECO:0000313" key="3">
    <source>
        <dbReference type="EMBL" id="CBI10179.1"/>
    </source>
</evidence>
<dbReference type="GO" id="GO:0045900">
    <property type="term" value="P:negative regulation of translational elongation"/>
    <property type="evidence" value="ECO:0007669"/>
    <property type="project" value="TreeGrafter"/>
</dbReference>
<feature type="region of interest" description="Disordered" evidence="2">
    <location>
        <begin position="90"/>
        <end position="112"/>
    </location>
</feature>
<reference evidence="3" key="1">
    <citation type="submission" date="2009-10" db="EMBL/GenBank/DDBJ databases">
        <title>Diversity of trophic interactions inside an arsenic-rich microbial ecosystem.</title>
        <authorList>
            <person name="Bertin P.N."/>
            <person name="Heinrich-Salmeron A."/>
            <person name="Pelletier E."/>
            <person name="Goulhen-Chollet F."/>
            <person name="Arsene-Ploetze F."/>
            <person name="Gallien S."/>
            <person name="Calteau A."/>
            <person name="Vallenet D."/>
            <person name="Casiot C."/>
            <person name="Chane-Woon-Ming B."/>
            <person name="Giloteaux L."/>
            <person name="Barakat M."/>
            <person name="Bonnefoy V."/>
            <person name="Bruneel O."/>
            <person name="Chandler M."/>
            <person name="Cleiss J."/>
            <person name="Duran R."/>
            <person name="Elbaz-Poulichet F."/>
            <person name="Fonknechten N."/>
            <person name="Lauga B."/>
            <person name="Mornico D."/>
            <person name="Ortet P."/>
            <person name="Schaeffer C."/>
            <person name="Siguier P."/>
            <person name="Alexander Thil Smith A."/>
            <person name="Van Dorsselaer A."/>
            <person name="Weissenbach J."/>
            <person name="Medigue C."/>
            <person name="Le Paslier D."/>
        </authorList>
    </citation>
    <scope>NUCLEOTIDE SEQUENCE</scope>
</reference>
<dbReference type="AlphaFoldDB" id="E6QSF7"/>